<dbReference type="OrthoDB" id="2418081at2759"/>
<evidence type="ECO:0000256" key="8">
    <source>
        <dbReference type="ARBA" id="ARBA00031195"/>
    </source>
</evidence>
<feature type="domain" description="Phospholipase/carboxylesterase/thioesterase" evidence="10">
    <location>
        <begin position="21"/>
        <end position="239"/>
    </location>
</feature>
<keyword evidence="4" id="KW-0719">Serine esterase</keyword>
<gene>
    <name evidence="11" type="ORF">RCC_04377</name>
</gene>
<evidence type="ECO:0000256" key="1">
    <source>
        <dbReference type="ARBA" id="ARBA00006499"/>
    </source>
</evidence>
<keyword evidence="12" id="KW-1185">Reference proteome</keyword>
<proteinExistence type="inferred from homology"/>
<evidence type="ECO:0000256" key="2">
    <source>
        <dbReference type="ARBA" id="ARBA00012423"/>
    </source>
</evidence>
<evidence type="ECO:0000256" key="5">
    <source>
        <dbReference type="ARBA" id="ARBA00022801"/>
    </source>
</evidence>
<dbReference type="PANTHER" id="PTHR10655">
    <property type="entry name" value="LYSOPHOSPHOLIPASE-RELATED"/>
    <property type="match status" value="1"/>
</dbReference>
<keyword evidence="6" id="KW-0276">Fatty acid metabolism</keyword>
<evidence type="ECO:0000256" key="6">
    <source>
        <dbReference type="ARBA" id="ARBA00022832"/>
    </source>
</evidence>
<evidence type="ECO:0000256" key="3">
    <source>
        <dbReference type="ARBA" id="ARBA00014923"/>
    </source>
</evidence>
<dbReference type="GO" id="GO:0005737">
    <property type="term" value="C:cytoplasm"/>
    <property type="evidence" value="ECO:0007669"/>
    <property type="project" value="TreeGrafter"/>
</dbReference>
<dbReference type="SUPFAM" id="SSF53474">
    <property type="entry name" value="alpha/beta-Hydrolases"/>
    <property type="match status" value="1"/>
</dbReference>
<dbReference type="AlphaFoldDB" id="A0A2D3UPM9"/>
<dbReference type="EMBL" id="FJUY01000006">
    <property type="protein sequence ID" value="CZT18532.1"/>
    <property type="molecule type" value="Genomic_DNA"/>
</dbReference>
<evidence type="ECO:0000256" key="4">
    <source>
        <dbReference type="ARBA" id="ARBA00022487"/>
    </source>
</evidence>
<accession>A0A2D3UPM9</accession>
<dbReference type="GO" id="GO:0052689">
    <property type="term" value="F:carboxylic ester hydrolase activity"/>
    <property type="evidence" value="ECO:0007669"/>
    <property type="project" value="UniProtKB-KW"/>
</dbReference>
<evidence type="ECO:0000259" key="10">
    <source>
        <dbReference type="Pfam" id="PF02230"/>
    </source>
</evidence>
<dbReference type="GeneID" id="35599552"/>
<dbReference type="InterPro" id="IPR050565">
    <property type="entry name" value="LYPA1-2/EST-like"/>
</dbReference>
<dbReference type="PANTHER" id="PTHR10655:SF17">
    <property type="entry name" value="LYSOPHOSPHOLIPASE-LIKE PROTEIN 1"/>
    <property type="match status" value="1"/>
</dbReference>
<name>A0A2D3UPM9_9PEZI</name>
<dbReference type="STRING" id="112498.A0A2D3UPM9"/>
<keyword evidence="5" id="KW-0378">Hydrolase</keyword>
<evidence type="ECO:0000313" key="12">
    <source>
        <dbReference type="Proteomes" id="UP000225277"/>
    </source>
</evidence>
<dbReference type="EC" id="3.1.2.22" evidence="2"/>
<comment type="similarity">
    <text evidence="1">Belongs to the AB hydrolase superfamily. AB hydrolase 2 family.</text>
</comment>
<comment type="catalytic activity">
    <reaction evidence="9">
        <text>S-hexadecanoyl-L-cysteinyl-[protein] + H2O = L-cysteinyl-[protein] + hexadecanoate + H(+)</text>
        <dbReference type="Rhea" id="RHEA:19233"/>
        <dbReference type="Rhea" id="RHEA-COMP:10131"/>
        <dbReference type="Rhea" id="RHEA-COMP:11032"/>
        <dbReference type="ChEBI" id="CHEBI:7896"/>
        <dbReference type="ChEBI" id="CHEBI:15377"/>
        <dbReference type="ChEBI" id="CHEBI:15378"/>
        <dbReference type="ChEBI" id="CHEBI:29950"/>
        <dbReference type="ChEBI" id="CHEBI:74151"/>
        <dbReference type="EC" id="3.1.2.22"/>
    </reaction>
</comment>
<dbReference type="InterPro" id="IPR029058">
    <property type="entry name" value="AB_hydrolase_fold"/>
</dbReference>
<dbReference type="RefSeq" id="XP_023625422.1">
    <property type="nucleotide sequence ID" value="XM_023769654.1"/>
</dbReference>
<dbReference type="InterPro" id="IPR003140">
    <property type="entry name" value="PLipase/COase/thioEstase"/>
</dbReference>
<comment type="function">
    <text evidence="7">Hydrolyzes fatty acids from S-acylated cysteine residues in proteins with a strong preference for palmitoylated G-alpha proteins over other acyl substrates. Mediates the deacylation of G-alpha proteins such as GPA1 in vivo, but has weak or no activity toward palmitoylated Ras proteins. Has weak lysophospholipase activity in vitro; however such activity may not exist in vivo.</text>
</comment>
<evidence type="ECO:0000256" key="7">
    <source>
        <dbReference type="ARBA" id="ARBA00029392"/>
    </source>
</evidence>
<protein>
    <recommendedName>
        <fullName evidence="3">Acyl-protein thioesterase 1</fullName>
        <ecNumber evidence="2">3.1.2.22</ecNumber>
    </recommendedName>
    <alternativeName>
        <fullName evidence="8">Palmitoyl-protein hydrolase</fullName>
    </alternativeName>
</protein>
<dbReference type="Gene3D" id="3.40.50.1820">
    <property type="entry name" value="alpha/beta hydrolase"/>
    <property type="match status" value="1"/>
</dbReference>
<evidence type="ECO:0000313" key="11">
    <source>
        <dbReference type="EMBL" id="CZT18532.1"/>
    </source>
</evidence>
<dbReference type="Proteomes" id="UP000225277">
    <property type="component" value="Unassembled WGS sequence"/>
</dbReference>
<dbReference type="GO" id="GO:0008474">
    <property type="term" value="F:palmitoyl-(protein) hydrolase activity"/>
    <property type="evidence" value="ECO:0007669"/>
    <property type="project" value="UniProtKB-EC"/>
</dbReference>
<evidence type="ECO:0000256" key="9">
    <source>
        <dbReference type="ARBA" id="ARBA00047337"/>
    </source>
</evidence>
<reference evidence="11 12" key="1">
    <citation type="submission" date="2016-03" db="EMBL/GenBank/DDBJ databases">
        <authorList>
            <person name="Ploux O."/>
        </authorList>
    </citation>
    <scope>NUCLEOTIDE SEQUENCE [LARGE SCALE GENOMIC DNA]</scope>
    <source>
        <strain evidence="11 12">URUG2</strain>
    </source>
</reference>
<sequence>MSADFSNHPDSIQKPATEPAKDIKNSAVFIFNHGLADSAAAIENIADQFQQGNKLPYMSWVLPNAKRNPVTLDTAWFTPHGLPSHEPSRPELVPEEDEEGMIESSKYLESLIDAAVAAGTPVNRIVLGGFSQGGAMSLLTHMRSSKYSGKLAGIAALLTWLPLVDGKKRLQEIRTEAGLDTAPTTPIFLARGTKDEFVPKRAWFYSLEALLEIGVPAEALEINEYRIGHTVNGPLIRDLCAWLEKVVPALE</sequence>
<dbReference type="Pfam" id="PF02230">
    <property type="entry name" value="Abhydrolase_2"/>
    <property type="match status" value="1"/>
</dbReference>
<keyword evidence="6" id="KW-0443">Lipid metabolism</keyword>
<dbReference type="GO" id="GO:0006631">
    <property type="term" value="P:fatty acid metabolic process"/>
    <property type="evidence" value="ECO:0007669"/>
    <property type="project" value="UniProtKB-KW"/>
</dbReference>
<organism evidence="11 12">
    <name type="scientific">Ramularia collo-cygni</name>
    <dbReference type="NCBI Taxonomy" id="112498"/>
    <lineage>
        <taxon>Eukaryota</taxon>
        <taxon>Fungi</taxon>
        <taxon>Dikarya</taxon>
        <taxon>Ascomycota</taxon>
        <taxon>Pezizomycotina</taxon>
        <taxon>Dothideomycetes</taxon>
        <taxon>Dothideomycetidae</taxon>
        <taxon>Mycosphaerellales</taxon>
        <taxon>Mycosphaerellaceae</taxon>
        <taxon>Ramularia</taxon>
    </lineage>
</organism>